<dbReference type="InterPro" id="IPR011256">
    <property type="entry name" value="Reg_factor_effector_dom_sf"/>
</dbReference>
<reference evidence="4" key="1">
    <citation type="submission" date="2024-06" db="EMBL/GenBank/DDBJ databases">
        <title>Lacrimispora cavernae sp. nov., a novel anaerobe isolated from bat guano pile inside a cave.</title>
        <authorList>
            <person name="Miller S.L."/>
            <person name="Lu N."/>
            <person name="King J."/>
            <person name="Sankaranarayanan K."/>
            <person name="Lawson P.A."/>
        </authorList>
    </citation>
    <scope>NUCLEOTIDE SEQUENCE</scope>
    <source>
        <strain evidence="4">BS-2</strain>
    </source>
</reference>
<accession>A0AAU7PQZ6</accession>
<organism evidence="4">
    <name type="scientific">Lacrimispora sp. BS-2</name>
    <dbReference type="NCBI Taxonomy" id="3151850"/>
    <lineage>
        <taxon>Bacteria</taxon>
        <taxon>Bacillati</taxon>
        <taxon>Bacillota</taxon>
        <taxon>Clostridia</taxon>
        <taxon>Lachnospirales</taxon>
        <taxon>Lachnospiraceae</taxon>
        <taxon>Lacrimispora</taxon>
    </lineage>
</organism>
<dbReference type="SMART" id="SM00422">
    <property type="entry name" value="HTH_MERR"/>
    <property type="match status" value="1"/>
</dbReference>
<feature type="domain" description="HTH merR-type" evidence="3">
    <location>
        <begin position="1"/>
        <end position="71"/>
    </location>
</feature>
<dbReference type="PANTHER" id="PTHR30204:SF97">
    <property type="entry name" value="MERR FAMILY REGULATORY PROTEIN"/>
    <property type="match status" value="1"/>
</dbReference>
<dbReference type="InterPro" id="IPR009061">
    <property type="entry name" value="DNA-bd_dom_put_sf"/>
</dbReference>
<evidence type="ECO:0000256" key="1">
    <source>
        <dbReference type="ARBA" id="ARBA00023125"/>
    </source>
</evidence>
<dbReference type="SMART" id="SM00871">
    <property type="entry name" value="AraC_E_bind"/>
    <property type="match status" value="1"/>
</dbReference>
<evidence type="ECO:0000256" key="2">
    <source>
        <dbReference type="SAM" id="Coils"/>
    </source>
</evidence>
<dbReference type="PANTHER" id="PTHR30204">
    <property type="entry name" value="REDOX-CYCLING DRUG-SENSING TRANSCRIPTIONAL ACTIVATOR SOXR"/>
    <property type="match status" value="1"/>
</dbReference>
<evidence type="ECO:0000259" key="3">
    <source>
        <dbReference type="PROSITE" id="PS50937"/>
    </source>
</evidence>
<dbReference type="CDD" id="cd01107">
    <property type="entry name" value="HTH_BmrR"/>
    <property type="match status" value="1"/>
</dbReference>
<dbReference type="InterPro" id="IPR000551">
    <property type="entry name" value="MerR-type_HTH_dom"/>
</dbReference>
<dbReference type="SUPFAM" id="SSF55136">
    <property type="entry name" value="Probable bacterial effector-binding domain"/>
    <property type="match status" value="1"/>
</dbReference>
<dbReference type="GO" id="GO:0003677">
    <property type="term" value="F:DNA binding"/>
    <property type="evidence" value="ECO:0007669"/>
    <property type="project" value="UniProtKB-KW"/>
</dbReference>
<sequence length="270" mass="31404">MLKIGDFAMLSKISINMLRHYDEIELLKPAQIDKYSGYRYYEEEQLVCANRIQSLKAMGLSLTIIKQILSQYEDTESWKKYLQLQLSQKQEDLNTLQRQIMMLNTAIKSLDEKSVFTNCDIAIKEIPQRKVVSYTKTISKYEEEGQLWIGLGLKTAHLNLQYTVPNYDIAIIHEDTPNGLSVEIQRSISEMHKDFEDIRFKEIQPIKVASLTFKGEYPQLFAVNADIAKWINENGYDFNGNIFNIYHISPKTENQPKEMITEVCFPIKAK</sequence>
<name>A0AAU7PQZ6_9FIRM</name>
<dbReference type="RefSeq" id="WP_349947475.1">
    <property type="nucleotide sequence ID" value="NZ_CP157940.1"/>
</dbReference>
<feature type="coiled-coil region" evidence="2">
    <location>
        <begin position="79"/>
        <end position="113"/>
    </location>
</feature>
<proteinExistence type="predicted"/>
<dbReference type="AlphaFoldDB" id="A0AAU7PQZ6"/>
<dbReference type="InterPro" id="IPR010499">
    <property type="entry name" value="AraC_E-bd"/>
</dbReference>
<gene>
    <name evidence="4" type="ORF">ABFV83_03055</name>
</gene>
<dbReference type="InterPro" id="IPR029442">
    <property type="entry name" value="GyrI-like"/>
</dbReference>
<protein>
    <submittedName>
        <fullName evidence="4">MerR family transcriptional regulator</fullName>
    </submittedName>
</protein>
<evidence type="ECO:0000313" key="4">
    <source>
        <dbReference type="EMBL" id="XBS54787.1"/>
    </source>
</evidence>
<dbReference type="Gene3D" id="1.10.1660.10">
    <property type="match status" value="1"/>
</dbReference>
<dbReference type="Gene3D" id="3.20.80.10">
    <property type="entry name" value="Regulatory factor, effector binding domain"/>
    <property type="match status" value="1"/>
</dbReference>
<dbReference type="PROSITE" id="PS50937">
    <property type="entry name" value="HTH_MERR_2"/>
    <property type="match status" value="1"/>
</dbReference>
<dbReference type="InterPro" id="IPR047057">
    <property type="entry name" value="MerR_fam"/>
</dbReference>
<keyword evidence="1" id="KW-0238">DNA-binding</keyword>
<dbReference type="SUPFAM" id="SSF46955">
    <property type="entry name" value="Putative DNA-binding domain"/>
    <property type="match status" value="1"/>
</dbReference>
<dbReference type="Pfam" id="PF13411">
    <property type="entry name" value="MerR_1"/>
    <property type="match status" value="1"/>
</dbReference>
<dbReference type="GO" id="GO:0003700">
    <property type="term" value="F:DNA-binding transcription factor activity"/>
    <property type="evidence" value="ECO:0007669"/>
    <property type="project" value="InterPro"/>
</dbReference>
<keyword evidence="2" id="KW-0175">Coiled coil</keyword>
<dbReference type="EMBL" id="CP157940">
    <property type="protein sequence ID" value="XBS54787.1"/>
    <property type="molecule type" value="Genomic_DNA"/>
</dbReference>
<dbReference type="Pfam" id="PF06445">
    <property type="entry name" value="GyrI-like"/>
    <property type="match status" value="1"/>
</dbReference>